<evidence type="ECO:0000313" key="7">
    <source>
        <dbReference type="EMBL" id="OQN95504.1"/>
    </source>
</evidence>
<dbReference type="InterPro" id="IPR050358">
    <property type="entry name" value="RSE1/DDB1/CFT1"/>
</dbReference>
<dbReference type="InterPro" id="IPR018846">
    <property type="entry name" value="Beta-prop_RSE1/DDB1/CPSF1_1st"/>
</dbReference>
<feature type="domain" description="RSE1/DDB1/CPSF1 second beta-propeller" evidence="6">
    <location>
        <begin position="603"/>
        <end position="917"/>
    </location>
</feature>
<dbReference type="EMBL" id="NAJO01000092">
    <property type="protein sequence ID" value="OQN95504.1"/>
    <property type="molecule type" value="Genomic_DNA"/>
</dbReference>
<dbReference type="InParanoid" id="A0A1V8S8C8"/>
<evidence type="ECO:0008006" key="9">
    <source>
        <dbReference type="Google" id="ProtNLM"/>
    </source>
</evidence>
<evidence type="ECO:0000259" key="5">
    <source>
        <dbReference type="Pfam" id="PF10433"/>
    </source>
</evidence>
<proteinExistence type="predicted"/>
<feature type="region of interest" description="Disordered" evidence="3">
    <location>
        <begin position="436"/>
        <end position="482"/>
    </location>
</feature>
<evidence type="ECO:0000256" key="2">
    <source>
        <dbReference type="ARBA" id="ARBA00023242"/>
    </source>
</evidence>
<feature type="domain" description="RSE1/DDB1/CPSF1 first beta-propeller" evidence="5">
    <location>
        <begin position="12"/>
        <end position="426"/>
    </location>
</feature>
<gene>
    <name evidence="7" type="ORF">B0A48_18376</name>
</gene>
<dbReference type="InterPro" id="IPR004871">
    <property type="entry name" value="RSE1/DDB1/CPSF1_C"/>
</dbReference>
<feature type="domain" description="RSE1/DDB1/CPSF1 C-terminal" evidence="4">
    <location>
        <begin position="987"/>
        <end position="1329"/>
    </location>
</feature>
<dbReference type="FunCoup" id="A0A1V8S8C8">
    <property type="interactions" value="2060"/>
</dbReference>
<sequence length="1367" mass="148136">MQCYTELLPPSAVTHAVALPFRTASEEDLIVAKTSLLQVYKVRQSPAPIARTNGTSNGLDARKETSKLCLVGEYALSGTVLALQRIKITAGKSGGDALLIAFAAAKLSLVQWDPENHRISTVSIHYYEGENITMQPFGPGLKDNASILTVDPNSRCAALKFGQRHLAILPFRRAGDELAEADVDVDMDARKQSANHDQTDGEVTETPYKASFVSALTQIAPEITHPVDLAFLYEYREPTLGILSAATQPSTALLDVRKDILSYTAATLDLEQRASTVLVSVQGLPSDLWKVVPLPLPIGGALLVGNNELVHIDQGGKPHAVAVNEFAKAGSNFGMTDQSSLGLRLEDSQVAVLGGSAGDVLLVLRDGSMVVLSFVVQGRNVSGMQVALIDQKDVISVPTGLPSCIAKFKNGQLFIGSDESHSTLIDNDAAVPALSRKRSHAQMLGKGDDDASEDEDQGDDDLYGGASADTQPSQAIQNGRNAQQNAAYKFRRIDQLPCHGPVHAVCFGKSGSSPDKLQAVATAGRGPSSHLAFLSRQLQPVLGRKCILENAEGMWNVAVKINDSSRDETGAMRSTDVLFIFDGSCTKAYDRAVSEDATSTEVSYIERHDTDFEGDGETVDIGVLANSSRIVQCRQTEIRAYDANLSLTGIVPMLDEATDAELAIVATSFCDPYLLLLRDDSSVQVLQADKNGDIEPIETGDSEINMHKWLSGCLYNGKLTEGEPTAFLLRDDGSLHAYSLPDFELIYSALNTPHLPPVLYGDASKRRLGAKDTLTEVVVADVGPTDHAEPYLVLRSASDMLTIYEPFHHPVPNHSAKWHDDLRFRKMPNAFMSKYEEPLPGEAERATLLRPLDIAGYKSILVPGHTPNLLTRHAYCLPKVISLQVAKCRALTTRLTNDGKQGLVVLQQNGTLQECTLPDDIDFGSGWVIQRLALGDLDEEVCHIAFHEERNMYVVTTCRPVDFVFTDDEGRHHDQDDISLRPQVSQYSLHLLSATTHRLIHSLSLPYAEAVLSMKVMPLEASELTHENKPFIVIGSAQQRGEDSQAKGAVSVFDILDVVPDPEATESGHHLHLVAREEPRGAVTAVENFAGGLIGTAQGQKIMIRGLKEDGSCLPVAFLDAQCQMVTLKTLGSTGFWLAGDIWKGIWFGGFTEEPFKLTVLGKSRSKMEVVCAEFLPATGDLYVLVVDTDMDLHVLQYDPENPKSLSGIRLLHRSTFHLGHWPTSMTLVPSTLSPFAEQTPLTNGHSHAEGDVPAPPSPLLQILITTQSGALGLVTPLDEPTYRRLAALESHLTSLLEHAAGLNPRDYRAIDSEGFGARGVIDGGIVQRVWELGTARRSEVIGRAGGDEWGLRSDLEIIGGGGLGWL</sequence>
<dbReference type="GO" id="GO:0005634">
    <property type="term" value="C:nucleus"/>
    <property type="evidence" value="ECO:0007669"/>
    <property type="project" value="UniProtKB-SubCell"/>
</dbReference>
<dbReference type="Pfam" id="PF10433">
    <property type="entry name" value="Beta-prop_RSE1_1st"/>
    <property type="match status" value="1"/>
</dbReference>
<comment type="subcellular location">
    <subcellularLocation>
        <location evidence="1">Nucleus</location>
    </subcellularLocation>
</comment>
<evidence type="ECO:0000259" key="6">
    <source>
        <dbReference type="Pfam" id="PF23726"/>
    </source>
</evidence>
<evidence type="ECO:0000259" key="4">
    <source>
        <dbReference type="Pfam" id="PF03178"/>
    </source>
</evidence>
<protein>
    <recommendedName>
        <fullName evidence="9">Protein CFT1</fullName>
    </recommendedName>
</protein>
<name>A0A1V8S8C8_9PEZI</name>
<dbReference type="GO" id="GO:0003676">
    <property type="term" value="F:nucleic acid binding"/>
    <property type="evidence" value="ECO:0007669"/>
    <property type="project" value="InterPro"/>
</dbReference>
<keyword evidence="8" id="KW-1185">Reference proteome</keyword>
<dbReference type="Gene3D" id="2.130.10.10">
    <property type="entry name" value="YVTN repeat-like/Quinoprotein amine dehydrogenase"/>
    <property type="match status" value="3"/>
</dbReference>
<reference evidence="8" key="1">
    <citation type="submission" date="2017-03" db="EMBL/GenBank/DDBJ databases">
        <title>Genomes of endolithic fungi from Antarctica.</title>
        <authorList>
            <person name="Coleine C."/>
            <person name="Masonjones S."/>
            <person name="Stajich J.E."/>
        </authorList>
    </citation>
    <scope>NUCLEOTIDE SEQUENCE [LARGE SCALE GENOMIC DNA]</scope>
    <source>
        <strain evidence="8">CCFEE 5527</strain>
    </source>
</reference>
<dbReference type="InterPro" id="IPR058543">
    <property type="entry name" value="Beta-prop_RSE1/DDB1/CPSF1_2nd"/>
</dbReference>
<keyword evidence="2" id="KW-0539">Nucleus</keyword>
<dbReference type="Pfam" id="PF23726">
    <property type="entry name" value="Beta-prop_RSE1_2nd"/>
    <property type="match status" value="1"/>
</dbReference>
<evidence type="ECO:0000256" key="3">
    <source>
        <dbReference type="SAM" id="MobiDB-lite"/>
    </source>
</evidence>
<dbReference type="PANTHER" id="PTHR10644">
    <property type="entry name" value="DNA REPAIR/RNA PROCESSING CPSF FAMILY"/>
    <property type="match status" value="1"/>
</dbReference>
<organism evidence="7 8">
    <name type="scientific">Cryoendolithus antarcticus</name>
    <dbReference type="NCBI Taxonomy" id="1507870"/>
    <lineage>
        <taxon>Eukaryota</taxon>
        <taxon>Fungi</taxon>
        <taxon>Dikarya</taxon>
        <taxon>Ascomycota</taxon>
        <taxon>Pezizomycotina</taxon>
        <taxon>Dothideomycetes</taxon>
        <taxon>Dothideomycetidae</taxon>
        <taxon>Cladosporiales</taxon>
        <taxon>Cladosporiaceae</taxon>
        <taxon>Cryoendolithus</taxon>
    </lineage>
</organism>
<dbReference type="InterPro" id="IPR015943">
    <property type="entry name" value="WD40/YVTN_repeat-like_dom_sf"/>
</dbReference>
<evidence type="ECO:0000256" key="1">
    <source>
        <dbReference type="ARBA" id="ARBA00004123"/>
    </source>
</evidence>
<dbReference type="STRING" id="1507870.A0A1V8S8C8"/>
<dbReference type="Proteomes" id="UP000192596">
    <property type="component" value="Unassembled WGS sequence"/>
</dbReference>
<comment type="caution">
    <text evidence="7">The sequence shown here is derived from an EMBL/GenBank/DDBJ whole genome shotgun (WGS) entry which is preliminary data.</text>
</comment>
<feature type="compositionally biased region" description="Acidic residues" evidence="3">
    <location>
        <begin position="450"/>
        <end position="462"/>
    </location>
</feature>
<evidence type="ECO:0000313" key="8">
    <source>
        <dbReference type="Proteomes" id="UP000192596"/>
    </source>
</evidence>
<accession>A0A1V8S8C8</accession>
<dbReference type="Pfam" id="PF03178">
    <property type="entry name" value="CPSF_A"/>
    <property type="match status" value="1"/>
</dbReference>
<dbReference type="OrthoDB" id="6109at2759"/>
<feature type="compositionally biased region" description="Polar residues" evidence="3">
    <location>
        <begin position="468"/>
        <end position="482"/>
    </location>
</feature>